<name>A0ABP5EZR5_9MICO</name>
<dbReference type="NCBIfam" id="TIGR00247">
    <property type="entry name" value="endolytic transglycosylase MltG"/>
    <property type="match status" value="1"/>
</dbReference>
<gene>
    <name evidence="7" type="primary">mltG</name>
    <name evidence="9" type="ORF">GCM10009755_18830</name>
</gene>
<organism evidence="9 10">
    <name type="scientific">Brevibacterium samyangense</name>
    <dbReference type="NCBI Taxonomy" id="366888"/>
    <lineage>
        <taxon>Bacteria</taxon>
        <taxon>Bacillati</taxon>
        <taxon>Actinomycetota</taxon>
        <taxon>Actinomycetes</taxon>
        <taxon>Micrococcales</taxon>
        <taxon>Brevibacteriaceae</taxon>
        <taxon>Brevibacterium</taxon>
    </lineage>
</organism>
<accession>A0ABP5EZR5</accession>
<dbReference type="Pfam" id="PF02618">
    <property type="entry name" value="YceG"/>
    <property type="match status" value="1"/>
</dbReference>
<comment type="subcellular location">
    <subcellularLocation>
        <location evidence="7">Cell membrane</location>
        <topology evidence="7">Single-pass membrane protein</topology>
    </subcellularLocation>
</comment>
<keyword evidence="5 7" id="KW-0456">Lyase</keyword>
<dbReference type="EC" id="4.2.2.29" evidence="7"/>
<keyword evidence="6 7" id="KW-0961">Cell wall biogenesis/degradation</keyword>
<evidence type="ECO:0000313" key="10">
    <source>
        <dbReference type="Proteomes" id="UP001500755"/>
    </source>
</evidence>
<reference evidence="10" key="1">
    <citation type="journal article" date="2019" name="Int. J. Syst. Evol. Microbiol.">
        <title>The Global Catalogue of Microorganisms (GCM) 10K type strain sequencing project: providing services to taxonomists for standard genome sequencing and annotation.</title>
        <authorList>
            <consortium name="The Broad Institute Genomics Platform"/>
            <consortium name="The Broad Institute Genome Sequencing Center for Infectious Disease"/>
            <person name="Wu L."/>
            <person name="Ma J."/>
        </authorList>
    </citation>
    <scope>NUCLEOTIDE SEQUENCE [LARGE SCALE GENOMIC DNA]</scope>
    <source>
        <strain evidence="10">JCM 14546</strain>
    </source>
</reference>
<evidence type="ECO:0000256" key="1">
    <source>
        <dbReference type="ARBA" id="ARBA00022475"/>
    </source>
</evidence>
<dbReference type="EMBL" id="BAAANO010000017">
    <property type="protein sequence ID" value="GAA2008574.1"/>
    <property type="molecule type" value="Genomic_DNA"/>
</dbReference>
<dbReference type="PANTHER" id="PTHR30518">
    <property type="entry name" value="ENDOLYTIC MUREIN TRANSGLYCOSYLASE"/>
    <property type="match status" value="1"/>
</dbReference>
<dbReference type="RefSeq" id="WP_344309089.1">
    <property type="nucleotide sequence ID" value="NZ_BAAANO010000017.1"/>
</dbReference>
<evidence type="ECO:0000256" key="3">
    <source>
        <dbReference type="ARBA" id="ARBA00022989"/>
    </source>
</evidence>
<dbReference type="InterPro" id="IPR003770">
    <property type="entry name" value="MLTG-like"/>
</dbReference>
<feature type="region of interest" description="Disordered" evidence="8">
    <location>
        <begin position="1"/>
        <end position="85"/>
    </location>
</feature>
<evidence type="ECO:0000256" key="5">
    <source>
        <dbReference type="ARBA" id="ARBA00023239"/>
    </source>
</evidence>
<keyword evidence="3 7" id="KW-1133">Transmembrane helix</keyword>
<evidence type="ECO:0000256" key="2">
    <source>
        <dbReference type="ARBA" id="ARBA00022692"/>
    </source>
</evidence>
<dbReference type="HAMAP" id="MF_02065">
    <property type="entry name" value="MltG"/>
    <property type="match status" value="1"/>
</dbReference>
<feature type="region of interest" description="Disordered" evidence="8">
    <location>
        <begin position="348"/>
        <end position="385"/>
    </location>
</feature>
<evidence type="ECO:0000256" key="7">
    <source>
        <dbReference type="HAMAP-Rule" id="MF_02065"/>
    </source>
</evidence>
<dbReference type="Gene3D" id="3.30.1490.480">
    <property type="entry name" value="Endolytic murein transglycosylase"/>
    <property type="match status" value="1"/>
</dbReference>
<keyword evidence="1 7" id="KW-1003">Cell membrane</keyword>
<keyword evidence="2 7" id="KW-0812">Transmembrane</keyword>
<proteinExistence type="inferred from homology"/>
<evidence type="ECO:0000256" key="6">
    <source>
        <dbReference type="ARBA" id="ARBA00023316"/>
    </source>
</evidence>
<feature type="compositionally biased region" description="Basic and acidic residues" evidence="8">
    <location>
        <begin position="1"/>
        <end position="16"/>
    </location>
</feature>
<dbReference type="Proteomes" id="UP001500755">
    <property type="component" value="Unassembled WGS sequence"/>
</dbReference>
<keyword evidence="10" id="KW-1185">Reference proteome</keyword>
<evidence type="ECO:0000313" key="9">
    <source>
        <dbReference type="EMBL" id="GAA2008574.1"/>
    </source>
</evidence>
<dbReference type="Gene3D" id="3.30.160.60">
    <property type="entry name" value="Classic Zinc Finger"/>
    <property type="match status" value="1"/>
</dbReference>
<comment type="similarity">
    <text evidence="7">Belongs to the transglycosylase MltG family.</text>
</comment>
<feature type="transmembrane region" description="Helical" evidence="7">
    <location>
        <begin position="92"/>
        <end position="111"/>
    </location>
</feature>
<comment type="function">
    <text evidence="7">Functions as a peptidoglycan terminase that cleaves nascent peptidoglycan strands endolytically to terminate their elongation.</text>
</comment>
<keyword evidence="4 7" id="KW-0472">Membrane</keyword>
<comment type="catalytic activity">
    <reaction evidence="7">
        <text>a peptidoglycan chain = a peptidoglycan chain with N-acetyl-1,6-anhydromuramyl-[peptide] at the reducing end + a peptidoglycan chain with N-acetylglucosamine at the non-reducing end.</text>
        <dbReference type="EC" id="4.2.2.29"/>
    </reaction>
</comment>
<feature type="compositionally biased region" description="Basic and acidic residues" evidence="8">
    <location>
        <begin position="348"/>
        <end position="366"/>
    </location>
</feature>
<feature type="site" description="Important for catalytic activity" evidence="7">
    <location>
        <position position="305"/>
    </location>
</feature>
<evidence type="ECO:0000256" key="4">
    <source>
        <dbReference type="ARBA" id="ARBA00023136"/>
    </source>
</evidence>
<sequence>MTRDRQADEPQPEHDPNATARLDVSEILGGGGAPDSPETPVTAEVPQVGETPQGEEIPAGDTDGGDEPFPPVLSRSEQRAQRRRRMLRRRRTTILVLIVVLLVGGAGAFALTTGRDMVEQLTGSGDFEGEGSGEVVVTVHEGTSLTEIANQLVDAGVIKSSRPFIKEAERRELVIQATDYTLRTGMSSEAAVEAFITPIGAAKLAVPEGFRVEQIRARMIEQGFPEDEVADALDDHVPSDYGLEVDAPSLEGYLYPATYTIRPGMDAQQMVQAMVDRTGEEIDDLGIPHERVNEVFTLASLVQVESPGDNEVRAKVARVFLNRVDEGMRLQSDATVAYYAGARDDLTTTAEERDSDNPYNTYKHEGLPPGPVNSPGRESVDAAENPADGPWLYFVAIDPDTGETAFAETYDDHLENVEIYREWLREHGESAEDGE</sequence>
<comment type="caution">
    <text evidence="9">The sequence shown here is derived from an EMBL/GenBank/DDBJ whole genome shotgun (WGS) entry which is preliminary data.</text>
</comment>
<protein>
    <recommendedName>
        <fullName evidence="7">Endolytic murein transglycosylase</fullName>
        <ecNumber evidence="7">4.2.2.29</ecNumber>
    </recommendedName>
    <alternativeName>
        <fullName evidence="7">Peptidoglycan lytic transglycosylase</fullName>
    </alternativeName>
    <alternativeName>
        <fullName evidence="7">Peptidoglycan polymerization terminase</fullName>
    </alternativeName>
</protein>
<dbReference type="PANTHER" id="PTHR30518:SF2">
    <property type="entry name" value="ENDOLYTIC MUREIN TRANSGLYCOSYLASE"/>
    <property type="match status" value="1"/>
</dbReference>
<dbReference type="CDD" id="cd08010">
    <property type="entry name" value="MltG_like"/>
    <property type="match status" value="1"/>
</dbReference>
<evidence type="ECO:0000256" key="8">
    <source>
        <dbReference type="SAM" id="MobiDB-lite"/>
    </source>
</evidence>